<proteinExistence type="predicted"/>
<protein>
    <submittedName>
        <fullName evidence="1">Uncharacterized protein</fullName>
    </submittedName>
</protein>
<dbReference type="Proteomes" id="UP000494365">
    <property type="component" value="Unassembled WGS sequence"/>
</dbReference>
<reference evidence="1 2" key="1">
    <citation type="submission" date="2020-04" db="EMBL/GenBank/DDBJ databases">
        <authorList>
            <person name="De Canck E."/>
        </authorList>
    </citation>
    <scope>NUCLEOTIDE SEQUENCE [LARGE SCALE GENOMIC DNA]</scope>
    <source>
        <strain evidence="1 2">LMG 28614</strain>
    </source>
</reference>
<dbReference type="AlphaFoldDB" id="A0A6S7D0R4"/>
<organism evidence="1 2">
    <name type="scientific">Paraburkholderia ultramafica</name>
    <dbReference type="NCBI Taxonomy" id="1544867"/>
    <lineage>
        <taxon>Bacteria</taxon>
        <taxon>Pseudomonadati</taxon>
        <taxon>Pseudomonadota</taxon>
        <taxon>Betaproteobacteria</taxon>
        <taxon>Burkholderiales</taxon>
        <taxon>Burkholderiaceae</taxon>
        <taxon>Paraburkholderia</taxon>
    </lineage>
</organism>
<evidence type="ECO:0000313" key="1">
    <source>
        <dbReference type="EMBL" id="CAB3803005.1"/>
    </source>
</evidence>
<dbReference type="EMBL" id="CADIKK010000034">
    <property type="protein sequence ID" value="CAB3803005.1"/>
    <property type="molecule type" value="Genomic_DNA"/>
</dbReference>
<evidence type="ECO:0000313" key="2">
    <source>
        <dbReference type="Proteomes" id="UP000494365"/>
    </source>
</evidence>
<gene>
    <name evidence="1" type="ORF">LMG28614_05719</name>
</gene>
<name>A0A6S7D0R4_9BURK</name>
<sequence length="42" mass="5101">MLNVLHNWIGIGRNPYDEYTFDPWLNGTVYRRTIDFVRICIQ</sequence>
<keyword evidence="2" id="KW-1185">Reference proteome</keyword>
<accession>A0A6S7D0R4</accession>